<dbReference type="Proteomes" id="UP000322699">
    <property type="component" value="Unassembled WGS sequence"/>
</dbReference>
<dbReference type="Gene3D" id="3.40.50.300">
    <property type="entry name" value="P-loop containing nucleotide triphosphate hydrolases"/>
    <property type="match status" value="2"/>
</dbReference>
<keyword evidence="3" id="KW-1185">Reference proteome</keyword>
<feature type="domain" description="Helicase HerA central" evidence="1">
    <location>
        <begin position="311"/>
        <end position="370"/>
    </location>
</feature>
<comment type="caution">
    <text evidence="2">The sequence shown here is derived from an EMBL/GenBank/DDBJ whole genome shotgun (WGS) entry which is preliminary data.</text>
</comment>
<protein>
    <submittedName>
        <fullName evidence="2">AAA-like domain protein</fullName>
    </submittedName>
</protein>
<accession>A0A5B1CGA3</accession>
<sequence>MLHRLTLPAGTQNGKEAMAAVLRSVHAANAARHPVELVVADHGGGIQFLIDCPLVLRSLLLVHLLDSFPGAKLERVDDDLLRSANNRKMQCVLLRPDLDFEYLRRDSDRYDPMTAVLSLLKQNRSSSSHARIAIRLRPAHDRRYRWAKRSQYVSDGRCVSKMLQVKLVRGLVHHQRSFRWLSAILARCFVFGGSATPQKESKVYDCLFETQLTIQVETQAPGSADAQERVSDIVGGFSLFGSNDNRWAVAAVGNERPVGHAGLLSPEEIALMWHPVDDAVQVAKLHRLESVEVEPPITLPSAGRHSRLTPLGRTAYRKDSRLVGLPIETLRRHVYVTGKTGVGKSSLMLSMMTANMRDNYGVALIDPHGDLYLDAVAQTPKRRTNDLILFDPGSNQQLVPFNPLDVSGGIDRGRIADGVLSAFVKVFGLDAASAPRLLHIFRNALYTLVEQPEATLIGINRLLTDAQYRKTAVARVTNPAVREFWHGEFGRWHERDRAQFLASLQNKLGAFLSNRQLQLVLGQPKSGFNLRHVMDDGGILLCNLSKGRLGEDSANLLGALLLSSLQLAGESRADIPEAERRDFICYVDELQNYSTTALATSLSEARKYRAPLFVLANQYREQLAPELRSAIVGNCGSLVTFQVGSEDAPFWSRHFGGSVTPEGLMTMPKFHAVANILIDGMPSGPMTIKTLPPPKAIAEKVKKLKRQALRQFARPRAELEEKTDALFR</sequence>
<dbReference type="OrthoDB" id="9806951at2"/>
<dbReference type="InterPro" id="IPR051162">
    <property type="entry name" value="T4SS_component"/>
</dbReference>
<dbReference type="SUPFAM" id="SSF52540">
    <property type="entry name" value="P-loop containing nucleoside triphosphate hydrolases"/>
    <property type="match status" value="1"/>
</dbReference>
<dbReference type="Pfam" id="PF01935">
    <property type="entry name" value="DUF87"/>
    <property type="match status" value="1"/>
</dbReference>
<dbReference type="EMBL" id="VRLW01000001">
    <property type="protein sequence ID" value="KAA1258610.1"/>
    <property type="molecule type" value="Genomic_DNA"/>
</dbReference>
<evidence type="ECO:0000259" key="1">
    <source>
        <dbReference type="Pfam" id="PF01935"/>
    </source>
</evidence>
<dbReference type="AlphaFoldDB" id="A0A5B1CGA3"/>
<evidence type="ECO:0000313" key="3">
    <source>
        <dbReference type="Proteomes" id="UP000322699"/>
    </source>
</evidence>
<dbReference type="PANTHER" id="PTHR30121">
    <property type="entry name" value="UNCHARACTERIZED PROTEIN YJGR-RELATED"/>
    <property type="match status" value="1"/>
</dbReference>
<dbReference type="PANTHER" id="PTHR30121:SF6">
    <property type="entry name" value="SLR6007 PROTEIN"/>
    <property type="match status" value="1"/>
</dbReference>
<dbReference type="RefSeq" id="WP_068257858.1">
    <property type="nucleotide sequence ID" value="NZ_LWSK01000001.1"/>
</dbReference>
<name>A0A5B1CGA3_9BACT</name>
<organism evidence="2 3">
    <name type="scientific">Rubripirellula obstinata</name>
    <dbReference type="NCBI Taxonomy" id="406547"/>
    <lineage>
        <taxon>Bacteria</taxon>
        <taxon>Pseudomonadati</taxon>
        <taxon>Planctomycetota</taxon>
        <taxon>Planctomycetia</taxon>
        <taxon>Pirellulales</taxon>
        <taxon>Pirellulaceae</taxon>
        <taxon>Rubripirellula</taxon>
    </lineage>
</organism>
<gene>
    <name evidence="2" type="ORF">LF1_11320</name>
</gene>
<evidence type="ECO:0000313" key="2">
    <source>
        <dbReference type="EMBL" id="KAA1258610.1"/>
    </source>
</evidence>
<dbReference type="InterPro" id="IPR027417">
    <property type="entry name" value="P-loop_NTPase"/>
</dbReference>
<proteinExistence type="predicted"/>
<dbReference type="InterPro" id="IPR002789">
    <property type="entry name" value="HerA_central"/>
</dbReference>
<reference evidence="2 3" key="1">
    <citation type="submission" date="2019-08" db="EMBL/GenBank/DDBJ databases">
        <title>Deep-cultivation of Planctomycetes and their phenomic and genomic characterization uncovers novel biology.</title>
        <authorList>
            <person name="Wiegand S."/>
            <person name="Jogler M."/>
            <person name="Boedeker C."/>
            <person name="Pinto D."/>
            <person name="Vollmers J."/>
            <person name="Rivas-Marin E."/>
            <person name="Kohn T."/>
            <person name="Peeters S.H."/>
            <person name="Heuer A."/>
            <person name="Rast P."/>
            <person name="Oberbeckmann S."/>
            <person name="Bunk B."/>
            <person name="Jeske O."/>
            <person name="Meyerdierks A."/>
            <person name="Storesund J.E."/>
            <person name="Kallscheuer N."/>
            <person name="Luecker S."/>
            <person name="Lage O.M."/>
            <person name="Pohl T."/>
            <person name="Merkel B.J."/>
            <person name="Hornburger P."/>
            <person name="Mueller R.-W."/>
            <person name="Bruemmer F."/>
            <person name="Labrenz M."/>
            <person name="Spormann A.M."/>
            <person name="Op Den Camp H."/>
            <person name="Overmann J."/>
            <person name="Amann R."/>
            <person name="Jetten M.S.M."/>
            <person name="Mascher T."/>
            <person name="Medema M.H."/>
            <person name="Devos D.P."/>
            <person name="Kaster A.-K."/>
            <person name="Ovreas L."/>
            <person name="Rohde M."/>
            <person name="Galperin M.Y."/>
            <person name="Jogler C."/>
        </authorList>
    </citation>
    <scope>NUCLEOTIDE SEQUENCE [LARGE SCALE GENOMIC DNA]</scope>
    <source>
        <strain evidence="2 3">LF1</strain>
    </source>
</reference>